<evidence type="ECO:0000313" key="3">
    <source>
        <dbReference type="Proteomes" id="UP000694544"/>
    </source>
</evidence>
<evidence type="ECO:0000313" key="2">
    <source>
        <dbReference type="Ensembl" id="ENSMMSP00000019329.1"/>
    </source>
</evidence>
<dbReference type="Proteomes" id="UP000694544">
    <property type="component" value="Unplaced"/>
</dbReference>
<sequence>YCLKQGPRHTEGVLPFEISCAIVLPPSLAIFFCTLFKLQMPKKYANRHYIIPMAAVQILLIGCS</sequence>
<keyword evidence="1" id="KW-1133">Transmembrane helix</keyword>
<dbReference type="AlphaFoldDB" id="A0A8C6DTR0"/>
<reference evidence="2" key="1">
    <citation type="submission" date="2025-08" db="UniProtKB">
        <authorList>
            <consortium name="Ensembl"/>
        </authorList>
    </citation>
    <scope>IDENTIFICATION</scope>
</reference>
<keyword evidence="1" id="KW-0472">Membrane</keyword>
<reference evidence="2" key="2">
    <citation type="submission" date="2025-09" db="UniProtKB">
        <authorList>
            <consortium name="Ensembl"/>
        </authorList>
    </citation>
    <scope>IDENTIFICATION</scope>
</reference>
<dbReference type="Ensembl" id="ENSMMST00000021340.1">
    <property type="protein sequence ID" value="ENSMMSP00000019329.1"/>
    <property type="gene ID" value="ENSMMSG00000014599.1"/>
</dbReference>
<evidence type="ECO:0000256" key="1">
    <source>
        <dbReference type="SAM" id="Phobius"/>
    </source>
</evidence>
<keyword evidence="1" id="KW-0812">Transmembrane</keyword>
<proteinExistence type="predicted"/>
<dbReference type="GeneTree" id="ENSGT01150000289606"/>
<accession>A0A8C6DTR0</accession>
<protein>
    <submittedName>
        <fullName evidence="2">Uncharacterized protein</fullName>
    </submittedName>
</protein>
<feature type="transmembrane region" description="Helical" evidence="1">
    <location>
        <begin position="16"/>
        <end position="38"/>
    </location>
</feature>
<organism evidence="2 3">
    <name type="scientific">Moschus moschiferus</name>
    <name type="common">Siberian musk deer</name>
    <name type="synonym">Moschus sibiricus</name>
    <dbReference type="NCBI Taxonomy" id="68415"/>
    <lineage>
        <taxon>Eukaryota</taxon>
        <taxon>Metazoa</taxon>
        <taxon>Chordata</taxon>
        <taxon>Craniata</taxon>
        <taxon>Vertebrata</taxon>
        <taxon>Euteleostomi</taxon>
        <taxon>Mammalia</taxon>
        <taxon>Eutheria</taxon>
        <taxon>Laurasiatheria</taxon>
        <taxon>Artiodactyla</taxon>
        <taxon>Ruminantia</taxon>
        <taxon>Pecora</taxon>
        <taxon>Moschidae</taxon>
        <taxon>Moschus</taxon>
    </lineage>
</organism>
<keyword evidence="3" id="KW-1185">Reference proteome</keyword>
<name>A0A8C6DTR0_MOSMO</name>